<dbReference type="EMBL" id="FXUF01000009">
    <property type="protein sequence ID" value="SMP61388.1"/>
    <property type="molecule type" value="Genomic_DNA"/>
</dbReference>
<dbReference type="InterPro" id="IPR027417">
    <property type="entry name" value="P-loop_NTPase"/>
</dbReference>
<organism evidence="1 2">
    <name type="scientific">Anoxynatronum buryatiense</name>
    <dbReference type="NCBI Taxonomy" id="489973"/>
    <lineage>
        <taxon>Bacteria</taxon>
        <taxon>Bacillati</taxon>
        <taxon>Bacillota</taxon>
        <taxon>Clostridia</taxon>
        <taxon>Eubacteriales</taxon>
        <taxon>Clostridiaceae</taxon>
        <taxon>Anoxynatronum</taxon>
    </lineage>
</organism>
<dbReference type="Gene3D" id="3.40.50.300">
    <property type="entry name" value="P-loop containing nucleotide triphosphate hydrolases"/>
    <property type="match status" value="1"/>
</dbReference>
<dbReference type="AlphaFoldDB" id="A0AA45WXZ2"/>
<protein>
    <submittedName>
        <fullName evidence="1">Uncharacterized protein</fullName>
    </submittedName>
</protein>
<name>A0AA45WXZ2_9CLOT</name>
<keyword evidence="2" id="KW-1185">Reference proteome</keyword>
<comment type="caution">
    <text evidence="1">The sequence shown here is derived from an EMBL/GenBank/DDBJ whole genome shotgun (WGS) entry which is preliminary data.</text>
</comment>
<dbReference type="SUPFAM" id="SSF52540">
    <property type="entry name" value="P-loop containing nucleoside triphosphate hydrolases"/>
    <property type="match status" value="1"/>
</dbReference>
<gene>
    <name evidence="1" type="ORF">SAMN06296020_10932</name>
</gene>
<reference evidence="1" key="1">
    <citation type="submission" date="2017-05" db="EMBL/GenBank/DDBJ databases">
        <authorList>
            <person name="Varghese N."/>
            <person name="Submissions S."/>
        </authorList>
    </citation>
    <scope>NUCLEOTIDE SEQUENCE</scope>
    <source>
        <strain evidence="1">Su22</strain>
    </source>
</reference>
<accession>A0AA45WXZ2</accession>
<dbReference type="Proteomes" id="UP001158066">
    <property type="component" value="Unassembled WGS sequence"/>
</dbReference>
<proteinExistence type="predicted"/>
<sequence>MIEFKKLTKSYDSKTKVVDQLDLVIKDGELVVLIGET</sequence>
<evidence type="ECO:0000313" key="2">
    <source>
        <dbReference type="Proteomes" id="UP001158066"/>
    </source>
</evidence>
<evidence type="ECO:0000313" key="1">
    <source>
        <dbReference type="EMBL" id="SMP61388.1"/>
    </source>
</evidence>